<dbReference type="Gene3D" id="1.10.630.10">
    <property type="entry name" value="Cytochrome P450"/>
    <property type="match status" value="2"/>
</dbReference>
<evidence type="ECO:0000256" key="4">
    <source>
        <dbReference type="ARBA" id="ARBA00022723"/>
    </source>
</evidence>
<keyword evidence="8" id="KW-0732">Signal</keyword>
<evidence type="ECO:0000256" key="8">
    <source>
        <dbReference type="SAM" id="SignalP"/>
    </source>
</evidence>
<dbReference type="InterPro" id="IPR036396">
    <property type="entry name" value="Cyt_P450_sf"/>
</dbReference>
<reference evidence="9" key="1">
    <citation type="submission" date="2020-01" db="EMBL/GenBank/DDBJ databases">
        <authorList>
            <consortium name="DOE Joint Genome Institute"/>
            <person name="Haridas S."/>
            <person name="Albert R."/>
            <person name="Binder M."/>
            <person name="Bloem J."/>
            <person name="Labutti K."/>
            <person name="Salamov A."/>
            <person name="Andreopoulos B."/>
            <person name="Baker S.E."/>
            <person name="Barry K."/>
            <person name="Bills G."/>
            <person name="Bluhm B.H."/>
            <person name="Cannon C."/>
            <person name="Castanera R."/>
            <person name="Culley D.E."/>
            <person name="Daum C."/>
            <person name="Ezra D."/>
            <person name="Gonzalez J.B."/>
            <person name="Henrissat B."/>
            <person name="Kuo A."/>
            <person name="Liang C."/>
            <person name="Lipzen A."/>
            <person name="Lutzoni F."/>
            <person name="Magnuson J."/>
            <person name="Mondo S."/>
            <person name="Nolan M."/>
            <person name="Ohm R."/>
            <person name="Pangilinan J."/>
            <person name="Park H.-J."/>
            <person name="Ramirez L."/>
            <person name="Alfaro M."/>
            <person name="Sun H."/>
            <person name="Tritt A."/>
            <person name="Yoshinaga Y."/>
            <person name="Zwiers L.-H."/>
            <person name="Turgeon B.G."/>
            <person name="Goodwin S.B."/>
            <person name="Spatafora J.W."/>
            <person name="Crous P.W."/>
            <person name="Grigoriev I.V."/>
        </authorList>
    </citation>
    <scope>NUCLEOTIDE SEQUENCE</scope>
    <source>
        <strain evidence="9">IPT5</strain>
    </source>
</reference>
<evidence type="ECO:0000256" key="5">
    <source>
        <dbReference type="ARBA" id="ARBA00023002"/>
    </source>
</evidence>
<gene>
    <name evidence="9" type="ORF">T440DRAFT_489991</name>
</gene>
<dbReference type="GO" id="GO:0016705">
    <property type="term" value="F:oxidoreductase activity, acting on paired donors, with incorporation or reduction of molecular oxygen"/>
    <property type="evidence" value="ECO:0007669"/>
    <property type="project" value="InterPro"/>
</dbReference>
<dbReference type="InterPro" id="IPR002401">
    <property type="entry name" value="Cyt_P450_E_grp-I"/>
</dbReference>
<dbReference type="GO" id="GO:0020037">
    <property type="term" value="F:heme binding"/>
    <property type="evidence" value="ECO:0007669"/>
    <property type="project" value="InterPro"/>
</dbReference>
<sequence>MALSILLAVGVLSLVAFQQWIEQYGPLVAVRFGGKNVILIGDHDVANVLLNKKANIYSSRPRMVMGQDLTCKGQQIMFKPYDEDFLLHQRLEAPVLSPRASAKQLLRNLLDSDHLPREFDRFTARVVYSVTYGMRILTGEEWQVQTSHKCIVNFLKAGQFGVWIVDSLLILNYLPAPGKKMTDMNLARDLGILCDAGVETTATQSQMFTLACLACPEWIPEVEKELDDVVGLDRLPNLDDTILRSYRYIRGVVEETFRWRQIVPGGIPHSSIRADYYNGYLLPKDSIIVPVLRPCGISQTGTATYPSSGLSGGSENRSRVTSVRADTYARGRHIARNSLAIATAQLLVFIDDDTFTTGLVSGPENLGTIFEPRSKTHRKVIMESYDSADKNMAHLLDECRKDQTYARK</sequence>
<dbReference type="Proteomes" id="UP000799423">
    <property type="component" value="Unassembled WGS sequence"/>
</dbReference>
<keyword evidence="6" id="KW-0408">Iron</keyword>
<comment type="similarity">
    <text evidence="2">Belongs to the cytochrome P450 family.</text>
</comment>
<evidence type="ECO:0000313" key="9">
    <source>
        <dbReference type="EMBL" id="KAF2850083.1"/>
    </source>
</evidence>
<dbReference type="PANTHER" id="PTHR46300:SF1">
    <property type="entry name" value="P450, PUTATIVE (EUROFUNG)-RELATED"/>
    <property type="match status" value="1"/>
</dbReference>
<protein>
    <submittedName>
        <fullName evidence="9">Cytochrome P450</fullName>
    </submittedName>
</protein>
<dbReference type="OrthoDB" id="1470350at2759"/>
<comment type="cofactor">
    <cofactor evidence="1">
        <name>heme</name>
        <dbReference type="ChEBI" id="CHEBI:30413"/>
    </cofactor>
</comment>
<name>A0A6A7B446_9PLEO</name>
<evidence type="ECO:0000313" key="10">
    <source>
        <dbReference type="Proteomes" id="UP000799423"/>
    </source>
</evidence>
<keyword evidence="10" id="KW-1185">Reference proteome</keyword>
<dbReference type="Pfam" id="PF00067">
    <property type="entry name" value="p450"/>
    <property type="match status" value="2"/>
</dbReference>
<dbReference type="AlphaFoldDB" id="A0A6A7B446"/>
<accession>A0A6A7B446</accession>
<dbReference type="GO" id="GO:0005506">
    <property type="term" value="F:iron ion binding"/>
    <property type="evidence" value="ECO:0007669"/>
    <property type="project" value="InterPro"/>
</dbReference>
<organism evidence="9 10">
    <name type="scientific">Plenodomus tracheiphilus IPT5</name>
    <dbReference type="NCBI Taxonomy" id="1408161"/>
    <lineage>
        <taxon>Eukaryota</taxon>
        <taxon>Fungi</taxon>
        <taxon>Dikarya</taxon>
        <taxon>Ascomycota</taxon>
        <taxon>Pezizomycotina</taxon>
        <taxon>Dothideomycetes</taxon>
        <taxon>Pleosporomycetidae</taxon>
        <taxon>Pleosporales</taxon>
        <taxon>Pleosporineae</taxon>
        <taxon>Leptosphaeriaceae</taxon>
        <taxon>Plenodomus</taxon>
    </lineage>
</organism>
<dbReference type="PANTHER" id="PTHR46300">
    <property type="entry name" value="P450, PUTATIVE (EUROFUNG)-RELATED-RELATED"/>
    <property type="match status" value="1"/>
</dbReference>
<proteinExistence type="inferred from homology"/>
<keyword evidence="3" id="KW-0349">Heme</keyword>
<evidence type="ECO:0000256" key="1">
    <source>
        <dbReference type="ARBA" id="ARBA00001971"/>
    </source>
</evidence>
<dbReference type="SUPFAM" id="SSF48264">
    <property type="entry name" value="Cytochrome P450"/>
    <property type="match status" value="1"/>
</dbReference>
<keyword evidence="7" id="KW-0503">Monooxygenase</keyword>
<evidence type="ECO:0000256" key="3">
    <source>
        <dbReference type="ARBA" id="ARBA00022617"/>
    </source>
</evidence>
<feature type="chain" id="PRO_5025379140" evidence="8">
    <location>
        <begin position="19"/>
        <end position="408"/>
    </location>
</feature>
<evidence type="ECO:0000256" key="7">
    <source>
        <dbReference type="ARBA" id="ARBA00023033"/>
    </source>
</evidence>
<keyword evidence="5" id="KW-0560">Oxidoreductase</keyword>
<dbReference type="GO" id="GO:0004497">
    <property type="term" value="F:monooxygenase activity"/>
    <property type="evidence" value="ECO:0007669"/>
    <property type="project" value="UniProtKB-KW"/>
</dbReference>
<evidence type="ECO:0000256" key="2">
    <source>
        <dbReference type="ARBA" id="ARBA00010617"/>
    </source>
</evidence>
<dbReference type="PRINTS" id="PR00463">
    <property type="entry name" value="EP450I"/>
</dbReference>
<dbReference type="EMBL" id="MU006308">
    <property type="protein sequence ID" value="KAF2850083.1"/>
    <property type="molecule type" value="Genomic_DNA"/>
</dbReference>
<feature type="signal peptide" evidence="8">
    <location>
        <begin position="1"/>
        <end position="18"/>
    </location>
</feature>
<keyword evidence="4" id="KW-0479">Metal-binding</keyword>
<dbReference type="InterPro" id="IPR050364">
    <property type="entry name" value="Cytochrome_P450_fung"/>
</dbReference>
<evidence type="ECO:0000256" key="6">
    <source>
        <dbReference type="ARBA" id="ARBA00023004"/>
    </source>
</evidence>
<dbReference type="InterPro" id="IPR001128">
    <property type="entry name" value="Cyt_P450"/>
</dbReference>